<dbReference type="Proteomes" id="UP000480246">
    <property type="component" value="Unassembled WGS sequence"/>
</dbReference>
<sequence length="144" mass="15916">MNSKWKSILVFLAFLTVLGCSDREPPGLTISVGKETVRATLGSYNWSYDQPLNGTRAEIDAHSAVPPELVSGDNTMEVTANAEVELDFEKEPISYTVRIWDDDHNIISKSDNVVLSGEGKVVYEVSAEWEQGTASYTFALNIQK</sequence>
<dbReference type="EMBL" id="WEID01000027">
    <property type="protein sequence ID" value="KAB8138147.1"/>
    <property type="molecule type" value="Genomic_DNA"/>
</dbReference>
<dbReference type="PROSITE" id="PS51257">
    <property type="entry name" value="PROKAR_LIPOPROTEIN"/>
    <property type="match status" value="1"/>
</dbReference>
<keyword evidence="2" id="KW-1185">Reference proteome</keyword>
<evidence type="ECO:0000313" key="1">
    <source>
        <dbReference type="EMBL" id="KAB8138147.1"/>
    </source>
</evidence>
<name>A0A7C8KVB4_9BACI</name>
<proteinExistence type="predicted"/>
<protein>
    <recommendedName>
        <fullName evidence="3">Lipoprotein</fullName>
    </recommendedName>
</protein>
<accession>A0A7C8KVB4</accession>
<evidence type="ECO:0000313" key="2">
    <source>
        <dbReference type="Proteomes" id="UP000480246"/>
    </source>
</evidence>
<evidence type="ECO:0008006" key="3">
    <source>
        <dbReference type="Google" id="ProtNLM"/>
    </source>
</evidence>
<reference evidence="1 2" key="1">
    <citation type="submission" date="2019-10" db="EMBL/GenBank/DDBJ databases">
        <title>Gracilibacillus sp. nov. isolated from rice seeds.</title>
        <authorList>
            <person name="He S."/>
        </authorList>
    </citation>
    <scope>NUCLEOTIDE SEQUENCE [LARGE SCALE GENOMIC DNA]</scope>
    <source>
        <strain evidence="1 2">TD8</strain>
    </source>
</reference>
<gene>
    <name evidence="1" type="ORF">F9U64_06285</name>
</gene>
<comment type="caution">
    <text evidence="1">The sequence shown here is derived from an EMBL/GenBank/DDBJ whole genome shotgun (WGS) entry which is preliminary data.</text>
</comment>
<dbReference type="AlphaFoldDB" id="A0A7C8KVB4"/>
<organism evidence="1 2">
    <name type="scientific">Gracilibacillus oryzae</name>
    <dbReference type="NCBI Taxonomy" id="1672701"/>
    <lineage>
        <taxon>Bacteria</taxon>
        <taxon>Bacillati</taxon>
        <taxon>Bacillota</taxon>
        <taxon>Bacilli</taxon>
        <taxon>Bacillales</taxon>
        <taxon>Bacillaceae</taxon>
        <taxon>Gracilibacillus</taxon>
    </lineage>
</organism>
<dbReference type="RefSeq" id="WP_153402145.1">
    <property type="nucleotide sequence ID" value="NZ_ML762426.1"/>
</dbReference>
<dbReference type="OrthoDB" id="1797983at2"/>